<dbReference type="AlphaFoldDB" id="A0A1G6GQ37"/>
<feature type="transmembrane region" description="Helical" evidence="1">
    <location>
        <begin position="15"/>
        <end position="35"/>
    </location>
</feature>
<sequence length="206" mass="23433">MADVKQTLPFSTLKWLILIIVFLSCFAFASLSYAISAQKLVINARSQIGQTLSYDPAYTKLDYPMGDVPLYKGVCTDVIIRALRLQNMDLQQLIHEDMKANFGAYPKKWGLKSTDRNIDHRRVPNIATYFQRQGYRVQKAPFQTAKFQAGDIVTWDLGKGLTHIGIVSNRKSAQQIPLIIHNIGRGTQEEDILLSYKITGHYRILE</sequence>
<evidence type="ECO:0000313" key="2">
    <source>
        <dbReference type="EMBL" id="SDB84061.1"/>
    </source>
</evidence>
<keyword evidence="1" id="KW-1133">Transmembrane helix</keyword>
<protein>
    <recommendedName>
        <fullName evidence="4">NADH:ubiquinone oxidoreductase, Na</fullName>
    </recommendedName>
</protein>
<dbReference type="Proteomes" id="UP000242317">
    <property type="component" value="Unassembled WGS sequence"/>
</dbReference>
<name>A0A1G6GQ37_9GAMM</name>
<evidence type="ECO:0000256" key="1">
    <source>
        <dbReference type="SAM" id="Phobius"/>
    </source>
</evidence>
<evidence type="ECO:0008006" key="4">
    <source>
        <dbReference type="Google" id="ProtNLM"/>
    </source>
</evidence>
<proteinExistence type="predicted"/>
<dbReference type="RefSeq" id="WP_092614871.1">
    <property type="nucleotide sequence ID" value="NZ_FMYK01000001.1"/>
</dbReference>
<gene>
    <name evidence="2" type="ORF">SAMN05421749_101263</name>
</gene>
<dbReference type="InterPro" id="IPR009706">
    <property type="entry name" value="DUF1287"/>
</dbReference>
<accession>A0A1G6GQ37</accession>
<dbReference type="OrthoDB" id="114026at2"/>
<dbReference type="PROSITE" id="PS51257">
    <property type="entry name" value="PROKAR_LIPOPROTEIN"/>
    <property type="match status" value="1"/>
</dbReference>
<reference evidence="3" key="1">
    <citation type="submission" date="2016-09" db="EMBL/GenBank/DDBJ databases">
        <authorList>
            <person name="Varghese N."/>
            <person name="Submissions S."/>
        </authorList>
    </citation>
    <scope>NUCLEOTIDE SEQUENCE [LARGE SCALE GENOMIC DNA]</scope>
    <source>
        <strain evidence="3">ANC 3699</strain>
    </source>
</reference>
<organism evidence="2 3">
    <name type="scientific">Acinetobacter marinus</name>
    <dbReference type="NCBI Taxonomy" id="281375"/>
    <lineage>
        <taxon>Bacteria</taxon>
        <taxon>Pseudomonadati</taxon>
        <taxon>Pseudomonadota</taxon>
        <taxon>Gammaproteobacteria</taxon>
        <taxon>Moraxellales</taxon>
        <taxon>Moraxellaceae</taxon>
        <taxon>Acinetobacter</taxon>
    </lineage>
</organism>
<keyword evidence="3" id="KW-1185">Reference proteome</keyword>
<dbReference type="EMBL" id="FMYK01000001">
    <property type="protein sequence ID" value="SDB84061.1"/>
    <property type="molecule type" value="Genomic_DNA"/>
</dbReference>
<dbReference type="Pfam" id="PF06940">
    <property type="entry name" value="DUF1287"/>
    <property type="match status" value="1"/>
</dbReference>
<keyword evidence="1" id="KW-0812">Transmembrane</keyword>
<keyword evidence="1" id="KW-0472">Membrane</keyword>
<dbReference type="PIRSF" id="PIRSF011444">
    <property type="entry name" value="DUF1287"/>
    <property type="match status" value="1"/>
</dbReference>
<evidence type="ECO:0000313" key="3">
    <source>
        <dbReference type="Proteomes" id="UP000242317"/>
    </source>
</evidence>